<dbReference type="Proteomes" id="UP000175993">
    <property type="component" value="Unassembled WGS sequence"/>
</dbReference>
<name>A0A1S2E1A7_AGRVI</name>
<organism evidence="4 7">
    <name type="scientific">Agrobacterium vitis</name>
    <name type="common">Rhizobium vitis</name>
    <dbReference type="NCBI Taxonomy" id="373"/>
    <lineage>
        <taxon>Bacteria</taxon>
        <taxon>Pseudomonadati</taxon>
        <taxon>Pseudomonadota</taxon>
        <taxon>Alphaproteobacteria</taxon>
        <taxon>Hyphomicrobiales</taxon>
        <taxon>Rhizobiaceae</taxon>
        <taxon>Rhizobium/Agrobacterium group</taxon>
        <taxon>Agrobacterium</taxon>
    </lineage>
</organism>
<feature type="transmembrane region" description="Helical" evidence="1">
    <location>
        <begin position="7"/>
        <end position="23"/>
    </location>
</feature>
<evidence type="ECO:0000313" key="2">
    <source>
        <dbReference type="EMBL" id="MUP07600.1"/>
    </source>
</evidence>
<evidence type="ECO:0000313" key="5">
    <source>
        <dbReference type="Proteomes" id="UP000175993"/>
    </source>
</evidence>
<evidence type="ECO:0000313" key="3">
    <source>
        <dbReference type="EMBL" id="MUZ60625.1"/>
    </source>
</evidence>
<evidence type="ECO:0000256" key="1">
    <source>
        <dbReference type="SAM" id="Phobius"/>
    </source>
</evidence>
<keyword evidence="1" id="KW-0472">Membrane</keyword>
<gene>
    <name evidence="2" type="ORF">BBI04_022675</name>
    <name evidence="4" type="ORF">GOZ88_23580</name>
    <name evidence="3" type="ORF">GOZ95_24665</name>
</gene>
<dbReference type="InterPro" id="IPR021682">
    <property type="entry name" value="DUF2933"/>
</dbReference>
<feature type="transmembrane region" description="Helical" evidence="1">
    <location>
        <begin position="29"/>
        <end position="48"/>
    </location>
</feature>
<reference evidence="2 5" key="1">
    <citation type="submission" date="2019-11" db="EMBL/GenBank/DDBJ databases">
        <title>Whole-genome sequencing of Allorhizobium vitis.</title>
        <authorList>
            <person name="Gan H.M."/>
            <person name="Savka M.A."/>
        </authorList>
    </citation>
    <scope>NUCLEOTIDE SEQUENCE [LARGE SCALE GENOMIC DNA]</scope>
    <source>
        <strain evidence="2 5">AB4</strain>
    </source>
</reference>
<protein>
    <submittedName>
        <fullName evidence="4">DUF2933 domain-containing protein</fullName>
    </submittedName>
</protein>
<dbReference type="Pfam" id="PF11666">
    <property type="entry name" value="DUF2933"/>
    <property type="match status" value="1"/>
</dbReference>
<evidence type="ECO:0000313" key="4">
    <source>
        <dbReference type="EMBL" id="MVA59093.1"/>
    </source>
</evidence>
<comment type="caution">
    <text evidence="4">The sequence shown here is derived from an EMBL/GenBank/DDBJ whole genome shotgun (WGS) entry which is preliminary data.</text>
</comment>
<evidence type="ECO:0000313" key="7">
    <source>
        <dbReference type="Proteomes" id="UP000440716"/>
    </source>
</evidence>
<sequence>MKWDRKWTLIAASMGVIFAFFLLREHWAHAFGLAPYFLLLACPVLHLFHGHGGHGHGGHGEDRLGKDETR</sequence>
<dbReference type="EMBL" id="WPHU01000012">
    <property type="protein sequence ID" value="MVA59093.1"/>
    <property type="molecule type" value="Genomic_DNA"/>
</dbReference>
<dbReference type="RefSeq" id="WP_070149908.1">
    <property type="nucleotide sequence ID" value="NZ_JABAEJ010000018.1"/>
</dbReference>
<keyword evidence="1" id="KW-1133">Transmembrane helix</keyword>
<dbReference type="EMBL" id="WPHM01000018">
    <property type="protein sequence ID" value="MUZ60625.1"/>
    <property type="molecule type" value="Genomic_DNA"/>
</dbReference>
<dbReference type="EMBL" id="MBEV02000017">
    <property type="protein sequence ID" value="MUP07600.1"/>
    <property type="molecule type" value="Genomic_DNA"/>
</dbReference>
<dbReference type="Proteomes" id="UP000440716">
    <property type="component" value="Unassembled WGS sequence"/>
</dbReference>
<reference evidence="6 7" key="2">
    <citation type="submission" date="2019-12" db="EMBL/GenBank/DDBJ databases">
        <title>Whole-genome sequencing of Allorhizobium vitis.</title>
        <authorList>
            <person name="Gan H.M."/>
            <person name="Szegedi E."/>
            <person name="Burr T."/>
            <person name="Savka M.A."/>
        </authorList>
    </citation>
    <scope>NUCLEOTIDE SEQUENCE [LARGE SCALE GENOMIC DNA]</scope>
    <source>
        <strain evidence="4 7">CG415</strain>
        <strain evidence="3 6">CG989</strain>
    </source>
</reference>
<keyword evidence="1" id="KW-0812">Transmembrane</keyword>
<proteinExistence type="predicted"/>
<evidence type="ECO:0000313" key="6">
    <source>
        <dbReference type="Proteomes" id="UP000436692"/>
    </source>
</evidence>
<dbReference type="Proteomes" id="UP000436692">
    <property type="component" value="Unassembled WGS sequence"/>
</dbReference>
<dbReference type="OrthoDB" id="8400790at2"/>
<accession>A0A1S2E1A7</accession>
<dbReference type="AlphaFoldDB" id="A0A1S2E1A7"/>